<keyword evidence="1" id="KW-0472">Membrane</keyword>
<dbReference type="InterPro" id="IPR025480">
    <property type="entry name" value="DUF4330"/>
</dbReference>
<evidence type="ECO:0000313" key="2">
    <source>
        <dbReference type="EMBL" id="MDJ1176024.1"/>
    </source>
</evidence>
<dbReference type="RefSeq" id="WP_283768313.1">
    <property type="nucleotide sequence ID" value="NZ_JAQOSO010000096.1"/>
</dbReference>
<feature type="transmembrane region" description="Helical" evidence="1">
    <location>
        <begin position="16"/>
        <end position="35"/>
    </location>
</feature>
<dbReference type="Pfam" id="PF14221">
    <property type="entry name" value="DUF4330"/>
    <property type="match status" value="1"/>
</dbReference>
<comment type="caution">
    <text evidence="2">The sequence shown here is derived from an EMBL/GenBank/DDBJ whole genome shotgun (WGS) entry which is preliminary data.</text>
</comment>
<organism evidence="2 3">
    <name type="scientific">Roseofilum capinflatum BLCC-M114</name>
    <dbReference type="NCBI Taxonomy" id="3022440"/>
    <lineage>
        <taxon>Bacteria</taxon>
        <taxon>Bacillati</taxon>
        <taxon>Cyanobacteriota</taxon>
        <taxon>Cyanophyceae</taxon>
        <taxon>Desertifilales</taxon>
        <taxon>Desertifilaceae</taxon>
        <taxon>Roseofilum</taxon>
        <taxon>Roseofilum capinflatum</taxon>
    </lineage>
</organism>
<accession>A0ABT7BA22</accession>
<keyword evidence="1" id="KW-0812">Transmembrane</keyword>
<sequence>MALLDSKGRLFGKLSILDLGALVVIGLVLFGIFFYPGTSGSVAQVGVTTKPVEVDVIVRGLSVRSPEDLVQEFRDTQTTNIVIRNQPYGRVTVKSVERLERRVIVPQPDGTVQGLSDPRPESEFSLDMLMTLTGNAQITDNGVVLGNSKLKIGTPVELEGFTYNFNGSVIEVRVLE</sequence>
<keyword evidence="3" id="KW-1185">Reference proteome</keyword>
<keyword evidence="1" id="KW-1133">Transmembrane helix</keyword>
<reference evidence="2 3" key="1">
    <citation type="submission" date="2023-01" db="EMBL/GenBank/DDBJ databases">
        <title>Novel diversity within Roseofilum (Cyanobacteria; Desertifilaceae) from marine benthic mats with descriptions of four novel species.</title>
        <authorList>
            <person name="Wang Y."/>
            <person name="Berthold D.E."/>
            <person name="Hu J."/>
            <person name="Lefler F.W."/>
            <person name="Laughinghouse H.D. IV."/>
        </authorList>
    </citation>
    <scope>NUCLEOTIDE SEQUENCE [LARGE SCALE GENOMIC DNA]</scope>
    <source>
        <strain evidence="2 3">BLCC-M114</strain>
    </source>
</reference>
<evidence type="ECO:0000256" key="1">
    <source>
        <dbReference type="SAM" id="Phobius"/>
    </source>
</evidence>
<dbReference type="Proteomes" id="UP001235849">
    <property type="component" value="Unassembled WGS sequence"/>
</dbReference>
<dbReference type="EMBL" id="JAQOSO010000096">
    <property type="protein sequence ID" value="MDJ1176024.1"/>
    <property type="molecule type" value="Genomic_DNA"/>
</dbReference>
<evidence type="ECO:0000313" key="3">
    <source>
        <dbReference type="Proteomes" id="UP001235849"/>
    </source>
</evidence>
<gene>
    <name evidence="2" type="ORF">PMG25_18215</name>
</gene>
<proteinExistence type="predicted"/>
<name>A0ABT7BA22_9CYAN</name>
<protein>
    <submittedName>
        <fullName evidence="2">DUF4330 domain-containing protein</fullName>
    </submittedName>
</protein>